<protein>
    <submittedName>
        <fullName evidence="1">Uncharacterized protein</fullName>
    </submittedName>
</protein>
<accession>A0A1Y2CU46</accession>
<comment type="caution">
    <text evidence="1">The sequence shown here is derived from an EMBL/GenBank/DDBJ whole genome shotgun (WGS) entry which is preliminary data.</text>
</comment>
<evidence type="ECO:0000313" key="1">
    <source>
        <dbReference type="EMBL" id="ORY50487.1"/>
    </source>
</evidence>
<sequence length="161" mass="18632">MPAEVVDAATEEANLKFLNSLSFTIHIKIETYTQLPLLNQFVAPGIQPTEISIDRGRVGWWNSEISDMEYLTEEQWNRPALHRKEFVLKNALDEDHNDESKTFTAPNGNFFTVRDMVDIVEAFEREFRVKSDWFGGVDAHHIFYEGFFQYEDGSFGISWGS</sequence>
<name>A0A1Y2CU46_9FUNG</name>
<gene>
    <name evidence="1" type="ORF">BCR33DRAFT_762794</name>
</gene>
<reference evidence="1 2" key="1">
    <citation type="submission" date="2016-07" db="EMBL/GenBank/DDBJ databases">
        <title>Pervasive Adenine N6-methylation of Active Genes in Fungi.</title>
        <authorList>
            <consortium name="DOE Joint Genome Institute"/>
            <person name="Mondo S.J."/>
            <person name="Dannebaum R.O."/>
            <person name="Kuo R.C."/>
            <person name="Labutti K."/>
            <person name="Haridas S."/>
            <person name="Kuo A."/>
            <person name="Salamov A."/>
            <person name="Ahrendt S.R."/>
            <person name="Lipzen A."/>
            <person name="Sullivan W."/>
            <person name="Andreopoulos W.B."/>
            <person name="Clum A."/>
            <person name="Lindquist E."/>
            <person name="Daum C."/>
            <person name="Ramamoorthy G.K."/>
            <person name="Gryganskyi A."/>
            <person name="Culley D."/>
            <person name="Magnuson J.K."/>
            <person name="James T.Y."/>
            <person name="O'Malley M.A."/>
            <person name="Stajich J.E."/>
            <person name="Spatafora J.W."/>
            <person name="Visel A."/>
            <person name="Grigoriev I.V."/>
        </authorList>
    </citation>
    <scope>NUCLEOTIDE SEQUENCE [LARGE SCALE GENOMIC DNA]</scope>
    <source>
        <strain evidence="1 2">JEL800</strain>
    </source>
</reference>
<keyword evidence="2" id="KW-1185">Reference proteome</keyword>
<proteinExistence type="predicted"/>
<evidence type="ECO:0000313" key="2">
    <source>
        <dbReference type="Proteomes" id="UP000193642"/>
    </source>
</evidence>
<dbReference type="AlphaFoldDB" id="A0A1Y2CU46"/>
<dbReference type="EMBL" id="MCGO01000007">
    <property type="protein sequence ID" value="ORY50487.1"/>
    <property type="molecule type" value="Genomic_DNA"/>
</dbReference>
<dbReference type="OrthoDB" id="10267896at2759"/>
<organism evidence="1 2">
    <name type="scientific">Rhizoclosmatium globosum</name>
    <dbReference type="NCBI Taxonomy" id="329046"/>
    <lineage>
        <taxon>Eukaryota</taxon>
        <taxon>Fungi</taxon>
        <taxon>Fungi incertae sedis</taxon>
        <taxon>Chytridiomycota</taxon>
        <taxon>Chytridiomycota incertae sedis</taxon>
        <taxon>Chytridiomycetes</taxon>
        <taxon>Chytridiales</taxon>
        <taxon>Chytriomycetaceae</taxon>
        <taxon>Rhizoclosmatium</taxon>
    </lineage>
</organism>
<dbReference type="Proteomes" id="UP000193642">
    <property type="component" value="Unassembled WGS sequence"/>
</dbReference>